<dbReference type="InParanoid" id="A0A0C3GRT7"/>
<evidence type="ECO:0000313" key="2">
    <source>
        <dbReference type="Proteomes" id="UP000054321"/>
    </source>
</evidence>
<reference evidence="2" key="2">
    <citation type="submission" date="2015-01" db="EMBL/GenBank/DDBJ databases">
        <title>Evolutionary Origins and Diversification of the Mycorrhizal Mutualists.</title>
        <authorList>
            <consortium name="DOE Joint Genome Institute"/>
            <consortium name="Mycorrhizal Genomics Consortium"/>
            <person name="Kohler A."/>
            <person name="Kuo A."/>
            <person name="Nagy L.G."/>
            <person name="Floudas D."/>
            <person name="Copeland A."/>
            <person name="Barry K.W."/>
            <person name="Cichocki N."/>
            <person name="Veneault-Fourrey C."/>
            <person name="LaButti K."/>
            <person name="Lindquist E.A."/>
            <person name="Lipzen A."/>
            <person name="Lundell T."/>
            <person name="Morin E."/>
            <person name="Murat C."/>
            <person name="Riley R."/>
            <person name="Ohm R."/>
            <person name="Sun H."/>
            <person name="Tunlid A."/>
            <person name="Henrissat B."/>
            <person name="Grigoriev I.V."/>
            <person name="Hibbett D.S."/>
            <person name="Martin F."/>
        </authorList>
    </citation>
    <scope>NUCLEOTIDE SEQUENCE [LARGE SCALE GENOMIC DNA]</scope>
    <source>
        <strain evidence="2">Zn</strain>
    </source>
</reference>
<organism evidence="1 2">
    <name type="scientific">Oidiodendron maius (strain Zn)</name>
    <dbReference type="NCBI Taxonomy" id="913774"/>
    <lineage>
        <taxon>Eukaryota</taxon>
        <taxon>Fungi</taxon>
        <taxon>Dikarya</taxon>
        <taxon>Ascomycota</taxon>
        <taxon>Pezizomycotina</taxon>
        <taxon>Leotiomycetes</taxon>
        <taxon>Leotiomycetes incertae sedis</taxon>
        <taxon>Myxotrichaceae</taxon>
        <taxon>Oidiodendron</taxon>
    </lineage>
</organism>
<name>A0A0C3GRT7_OIDMZ</name>
<dbReference type="AlphaFoldDB" id="A0A0C3GRT7"/>
<dbReference type="Proteomes" id="UP000054321">
    <property type="component" value="Unassembled WGS sequence"/>
</dbReference>
<protein>
    <submittedName>
        <fullName evidence="1">Uncharacterized protein</fullName>
    </submittedName>
</protein>
<accession>A0A0C3GRT7</accession>
<dbReference type="EMBL" id="KN832898">
    <property type="protein sequence ID" value="KIM93161.1"/>
    <property type="molecule type" value="Genomic_DNA"/>
</dbReference>
<evidence type="ECO:0000313" key="1">
    <source>
        <dbReference type="EMBL" id="KIM93161.1"/>
    </source>
</evidence>
<reference evidence="1 2" key="1">
    <citation type="submission" date="2014-04" db="EMBL/GenBank/DDBJ databases">
        <authorList>
            <consortium name="DOE Joint Genome Institute"/>
            <person name="Kuo A."/>
            <person name="Martino E."/>
            <person name="Perotto S."/>
            <person name="Kohler A."/>
            <person name="Nagy L.G."/>
            <person name="Floudas D."/>
            <person name="Copeland A."/>
            <person name="Barry K.W."/>
            <person name="Cichocki N."/>
            <person name="Veneault-Fourrey C."/>
            <person name="LaButti K."/>
            <person name="Lindquist E.A."/>
            <person name="Lipzen A."/>
            <person name="Lundell T."/>
            <person name="Morin E."/>
            <person name="Murat C."/>
            <person name="Sun H."/>
            <person name="Tunlid A."/>
            <person name="Henrissat B."/>
            <person name="Grigoriev I.V."/>
            <person name="Hibbett D.S."/>
            <person name="Martin F."/>
            <person name="Nordberg H.P."/>
            <person name="Cantor M.N."/>
            <person name="Hua S.X."/>
        </authorList>
    </citation>
    <scope>NUCLEOTIDE SEQUENCE [LARGE SCALE GENOMIC DNA]</scope>
    <source>
        <strain evidence="1 2">Zn</strain>
    </source>
</reference>
<keyword evidence="2" id="KW-1185">Reference proteome</keyword>
<dbReference type="HOGENOM" id="CLU_2528059_0_0_1"/>
<gene>
    <name evidence="1" type="ORF">OIDMADRAFT_61801</name>
</gene>
<proteinExistence type="predicted"/>
<sequence>MSDQSIQLPLPLPEAVQPWLTLNLEFHVIICHSTGCKGALTPRASSSRFDSSWLNILSSGSGSMIIKQSHYHLTRLCHCLGYQF</sequence>